<reference evidence="1 2" key="1">
    <citation type="submission" date="2015-09" db="EMBL/GenBank/DDBJ databases">
        <title>Complete genome of Psychrobacter urativorans R10.10B.</title>
        <authorList>
            <person name="See-Too W.S."/>
            <person name="Chan K.G."/>
        </authorList>
    </citation>
    <scope>NUCLEOTIDE SEQUENCE [LARGE SCALE GENOMIC DNA]</scope>
    <source>
        <strain evidence="1 2">R10.10B</strain>
    </source>
</reference>
<name>A0A0M4TW19_9GAMM</name>
<dbReference type="AlphaFoldDB" id="A0A0M4TW19"/>
<dbReference type="KEGG" id="pur:AOC03_09770"/>
<organism evidence="1 2">
    <name type="scientific">Psychrobacter urativorans</name>
    <dbReference type="NCBI Taxonomy" id="45610"/>
    <lineage>
        <taxon>Bacteria</taxon>
        <taxon>Pseudomonadati</taxon>
        <taxon>Pseudomonadota</taxon>
        <taxon>Gammaproteobacteria</taxon>
        <taxon>Moraxellales</taxon>
        <taxon>Moraxellaceae</taxon>
        <taxon>Psychrobacter</taxon>
    </lineage>
</organism>
<evidence type="ECO:0000313" key="2">
    <source>
        <dbReference type="Proteomes" id="UP000059847"/>
    </source>
</evidence>
<protein>
    <submittedName>
        <fullName evidence="1">Uncharacterized protein</fullName>
    </submittedName>
</protein>
<accession>A0A0M4TW19</accession>
<sequence>MQWERAIFAIGMFSLFEAVIQNEIKVEKGSAFKELKQKLEKNNKIVLLENFELFYYAINVLKHGKGASYTKLLEKRNSLPFKITPANSSFRNEGDVSEIETLIYVDDKFLESCLEVICQCYEELFGITS</sequence>
<gene>
    <name evidence="1" type="ORF">AOC03_09770</name>
</gene>
<keyword evidence="2" id="KW-1185">Reference proteome</keyword>
<dbReference type="Proteomes" id="UP000059847">
    <property type="component" value="Chromosome"/>
</dbReference>
<dbReference type="OrthoDB" id="1354489at2"/>
<dbReference type="EMBL" id="CP012678">
    <property type="protein sequence ID" value="ALF60286.1"/>
    <property type="molecule type" value="Genomic_DNA"/>
</dbReference>
<proteinExistence type="predicted"/>
<dbReference type="RefSeq" id="WP_062535527.1">
    <property type="nucleotide sequence ID" value="NZ_CP012678.1"/>
</dbReference>
<evidence type="ECO:0000313" key="1">
    <source>
        <dbReference type="EMBL" id="ALF60286.1"/>
    </source>
</evidence>